<dbReference type="AlphaFoldDB" id="A0A7W8VCC0"/>
<accession>A0A7W8VCC0</accession>
<dbReference type="GO" id="GO:0003824">
    <property type="term" value="F:catalytic activity"/>
    <property type="evidence" value="ECO:0007669"/>
    <property type="project" value="InterPro"/>
</dbReference>
<gene>
    <name evidence="2" type="ORF">HDA36_001375</name>
</gene>
<comment type="caution">
    <text evidence="2">The sequence shown here is derived from an EMBL/GenBank/DDBJ whole genome shotgun (WGS) entry which is preliminary data.</text>
</comment>
<dbReference type="InterPro" id="IPR029058">
    <property type="entry name" value="AB_hydrolase_fold"/>
</dbReference>
<dbReference type="Proteomes" id="UP000572635">
    <property type="component" value="Unassembled WGS sequence"/>
</dbReference>
<dbReference type="SUPFAM" id="SSF53474">
    <property type="entry name" value="alpha/beta-Hydrolases"/>
    <property type="match status" value="1"/>
</dbReference>
<dbReference type="PANTHER" id="PTHR43689:SF8">
    <property type="entry name" value="ALPHA_BETA-HYDROLASES SUPERFAMILY PROTEIN"/>
    <property type="match status" value="1"/>
</dbReference>
<dbReference type="RefSeq" id="WP_184390801.1">
    <property type="nucleotide sequence ID" value="NZ_JACHDB010000001.1"/>
</dbReference>
<evidence type="ECO:0000259" key="1">
    <source>
        <dbReference type="Pfam" id="PF00561"/>
    </source>
</evidence>
<dbReference type="PRINTS" id="PR00111">
    <property type="entry name" value="ABHYDROLASE"/>
</dbReference>
<name>A0A7W8VCC0_9ACTN</name>
<dbReference type="PANTHER" id="PTHR43689">
    <property type="entry name" value="HYDROLASE"/>
    <property type="match status" value="1"/>
</dbReference>
<dbReference type="Gene3D" id="3.40.50.1820">
    <property type="entry name" value="alpha/beta hydrolase"/>
    <property type="match status" value="1"/>
</dbReference>
<evidence type="ECO:0000313" key="3">
    <source>
        <dbReference type="Proteomes" id="UP000572635"/>
    </source>
</evidence>
<keyword evidence="3" id="KW-1185">Reference proteome</keyword>
<dbReference type="PRINTS" id="PR00412">
    <property type="entry name" value="EPOXHYDRLASE"/>
</dbReference>
<reference evidence="2 3" key="1">
    <citation type="submission" date="2020-08" db="EMBL/GenBank/DDBJ databases">
        <title>Sequencing the genomes of 1000 actinobacteria strains.</title>
        <authorList>
            <person name="Klenk H.-P."/>
        </authorList>
    </citation>
    <scope>NUCLEOTIDE SEQUENCE [LARGE SCALE GENOMIC DNA]</scope>
    <source>
        <strain evidence="2 3">DSM 44551</strain>
    </source>
</reference>
<evidence type="ECO:0000313" key="2">
    <source>
        <dbReference type="EMBL" id="MBB5431291.1"/>
    </source>
</evidence>
<dbReference type="Pfam" id="PF00561">
    <property type="entry name" value="Abhydrolase_1"/>
    <property type="match status" value="1"/>
</dbReference>
<proteinExistence type="predicted"/>
<protein>
    <submittedName>
        <fullName evidence="2">Pimeloyl-ACP methyl ester carboxylesterase</fullName>
    </submittedName>
</protein>
<dbReference type="InterPro" id="IPR000639">
    <property type="entry name" value="Epox_hydrolase-like"/>
</dbReference>
<dbReference type="InterPro" id="IPR000073">
    <property type="entry name" value="AB_hydrolase_1"/>
</dbReference>
<organism evidence="2 3">
    <name type="scientific">Nocardiopsis composta</name>
    <dbReference type="NCBI Taxonomy" id="157465"/>
    <lineage>
        <taxon>Bacteria</taxon>
        <taxon>Bacillati</taxon>
        <taxon>Actinomycetota</taxon>
        <taxon>Actinomycetes</taxon>
        <taxon>Streptosporangiales</taxon>
        <taxon>Nocardiopsidaceae</taxon>
        <taxon>Nocardiopsis</taxon>
    </lineage>
</organism>
<feature type="domain" description="AB hydrolase-1" evidence="1">
    <location>
        <begin position="57"/>
        <end position="304"/>
    </location>
</feature>
<sequence length="320" mass="34635">MATGCGLGHEVGCDRKSAYGHNLEAGVEPKRRTLDLPWGTVSYLEWDGRSRGKTLDVLLLHGGGLDSARLSWGALGDALSEAGHRVIAPDHPGYGRSRPPPWPAAQDRLVSYVGEFADGLGLRDYAIGGLSLGGGMTIGHLLARPGEARGAILFGSYGLMDRQFEGALAAPAHLASWVMLRTGMLGAVMRAYAGNRKLMESSLRNIIRDPAQRTPELVDAIMAEAERGSGLASFEQWQRDQILWNRLKTNYTGRLDSIGCPVLIVHGDRDNGVPVAHARAAARRIPDARLLVVPDAGHWVQRDRPEEVTSAVIEFLRELG</sequence>
<dbReference type="EMBL" id="JACHDB010000001">
    <property type="protein sequence ID" value="MBB5431291.1"/>
    <property type="molecule type" value="Genomic_DNA"/>
</dbReference>